<protein>
    <recommendedName>
        <fullName evidence="5">Ycf48-like protein</fullName>
    </recommendedName>
</protein>
<dbReference type="EMBL" id="SJPJ01000001">
    <property type="protein sequence ID" value="TWT82791.1"/>
    <property type="molecule type" value="Genomic_DNA"/>
</dbReference>
<organism evidence="3 4">
    <name type="scientific">Novipirellula herctigrandis</name>
    <dbReference type="NCBI Taxonomy" id="2527986"/>
    <lineage>
        <taxon>Bacteria</taxon>
        <taxon>Pseudomonadati</taxon>
        <taxon>Planctomycetota</taxon>
        <taxon>Planctomycetia</taxon>
        <taxon>Pirellulales</taxon>
        <taxon>Pirellulaceae</taxon>
        <taxon>Novipirellula</taxon>
    </lineage>
</organism>
<reference evidence="3 4" key="1">
    <citation type="submission" date="2019-02" db="EMBL/GenBank/DDBJ databases">
        <title>Deep-cultivation of Planctomycetes and their phenomic and genomic characterization uncovers novel biology.</title>
        <authorList>
            <person name="Wiegand S."/>
            <person name="Jogler M."/>
            <person name="Boedeker C."/>
            <person name="Pinto D."/>
            <person name="Vollmers J."/>
            <person name="Rivas-Marin E."/>
            <person name="Kohn T."/>
            <person name="Peeters S.H."/>
            <person name="Heuer A."/>
            <person name="Rast P."/>
            <person name="Oberbeckmann S."/>
            <person name="Bunk B."/>
            <person name="Jeske O."/>
            <person name="Meyerdierks A."/>
            <person name="Storesund J.E."/>
            <person name="Kallscheuer N."/>
            <person name="Luecker S."/>
            <person name="Lage O.M."/>
            <person name="Pohl T."/>
            <person name="Merkel B.J."/>
            <person name="Hornburger P."/>
            <person name="Mueller R.-W."/>
            <person name="Bruemmer F."/>
            <person name="Labrenz M."/>
            <person name="Spormann A.M."/>
            <person name="Op Den Camp H."/>
            <person name="Overmann J."/>
            <person name="Amann R."/>
            <person name="Jetten M.S.M."/>
            <person name="Mascher T."/>
            <person name="Medema M.H."/>
            <person name="Devos D.P."/>
            <person name="Kaster A.-K."/>
            <person name="Ovreas L."/>
            <person name="Rohde M."/>
            <person name="Galperin M.Y."/>
            <person name="Jogler C."/>
        </authorList>
    </citation>
    <scope>NUCLEOTIDE SEQUENCE [LARGE SCALE GENOMIC DNA]</scope>
    <source>
        <strain evidence="3 4">CA13</strain>
    </source>
</reference>
<evidence type="ECO:0000313" key="3">
    <source>
        <dbReference type="EMBL" id="TWT82791.1"/>
    </source>
</evidence>
<comment type="caution">
    <text evidence="3">The sequence shown here is derived from an EMBL/GenBank/DDBJ whole genome shotgun (WGS) entry which is preliminary data.</text>
</comment>
<feature type="compositionally biased region" description="Basic and acidic residues" evidence="1">
    <location>
        <begin position="161"/>
        <end position="172"/>
    </location>
</feature>
<dbReference type="AlphaFoldDB" id="A0A5C5Z7J2"/>
<dbReference type="SUPFAM" id="SSF49344">
    <property type="entry name" value="CBD9-like"/>
    <property type="match status" value="1"/>
</dbReference>
<dbReference type="RefSeq" id="WP_146399522.1">
    <property type="nucleotide sequence ID" value="NZ_SJPJ01000001.1"/>
</dbReference>
<feature type="region of interest" description="Disordered" evidence="1">
    <location>
        <begin position="161"/>
        <end position="187"/>
    </location>
</feature>
<dbReference type="InterPro" id="IPR015943">
    <property type="entry name" value="WD40/YVTN_repeat-like_dom_sf"/>
</dbReference>
<name>A0A5C5Z7J2_9BACT</name>
<accession>A0A5C5Z7J2</accession>
<evidence type="ECO:0000256" key="2">
    <source>
        <dbReference type="SAM" id="SignalP"/>
    </source>
</evidence>
<dbReference type="Gene3D" id="2.60.40.1190">
    <property type="match status" value="1"/>
</dbReference>
<dbReference type="SUPFAM" id="SSF110296">
    <property type="entry name" value="Oligoxyloglucan reducing end-specific cellobiohydrolase"/>
    <property type="match status" value="1"/>
</dbReference>
<feature type="chain" id="PRO_5022722644" description="Ycf48-like protein" evidence="2">
    <location>
        <begin position="23"/>
        <end position="865"/>
    </location>
</feature>
<dbReference type="OrthoDB" id="226401at2"/>
<dbReference type="Proteomes" id="UP000315010">
    <property type="component" value="Unassembled WGS sequence"/>
</dbReference>
<keyword evidence="4" id="KW-1185">Reference proteome</keyword>
<evidence type="ECO:0000313" key="4">
    <source>
        <dbReference type="Proteomes" id="UP000315010"/>
    </source>
</evidence>
<keyword evidence="2" id="KW-0732">Signal</keyword>
<feature type="signal peptide" evidence="2">
    <location>
        <begin position="1"/>
        <end position="22"/>
    </location>
</feature>
<evidence type="ECO:0008006" key="5">
    <source>
        <dbReference type="Google" id="ProtNLM"/>
    </source>
</evidence>
<dbReference type="Gene3D" id="2.130.10.10">
    <property type="entry name" value="YVTN repeat-like/Quinoprotein amine dehydrogenase"/>
    <property type="match status" value="1"/>
</dbReference>
<proteinExistence type="predicted"/>
<gene>
    <name evidence="3" type="ORF">CA13_42540</name>
</gene>
<sequence length="865" mass="94577" precursor="true">MRIVAFLAVALVGILSNSTKLAAEAFLDSPPSYTQSKSLREDASLQAITFSPNGLRGLAVGDHGTILLSDDEGENWRTQPSGVTCGLTDVVWLSNLEAVVIGGQYDRITRIGRGVALWTNDGGKHWHPSSSQELPYLRSLQKRDEDNAVVAVADWSPVAESHEFETHDRGRSWESTGELDGAPELAPETKSSVRLAWVQSTGALTIVRDVAQTDTTWFAACDHGMILRGERGPKQWKTIRGDARRCSILVVAKTPSTVPWPLIGSEAMENRQRVSILVRDPVSPHTHVSPNRDASAIDLAIAKQAAANLAAASLDQIDPDGQNAQAIIAEAKNWIAIHRPSVVVLDHSLDRQTANAFSQVAITAGVPRVVRYTFAKGGDHAIHSSAMMTVAGALAGDLWEDALQLVAPMLSTEPILSLRFTYDSAGKPTRGESLTTGIPISSGQKLASGFAKANRRQLQVVQARLAEPRRIDQLIQGSPTTDAFAASLKQLLDHTANEDQLRLSWVIKKQVESLDMETSPQSLAFQESLLAELAERFAGHSYGKWASLRLEAIQRSSEWRNLRYLVGHTLAAQMTESATNPAVQQVAVSPFQIQASGIVQASGNSPLLVVDQTPLPLHRNRTKASSEVDLAWEFHPIMLIAGEAARLRGDEQTLQSTVASSGNFQRLSNSDSRNPWTNLLAVDGIQQVIAKSTTKPPKLDGVANERFWQDALATNGPTAPIQIAYDEKFVYLFVRCDRESFSDSQTIDSSSKNRDHDLRLSDRLKISIDTDRDFLTAFELQTTVSGKTHDAIDGQAAWQPTWYVAAKEQGDYVSFELAVLRRDLMELPIHTGQSWFLSAKTLAAGDSSARSPIADPRQWHSVTFR</sequence>
<evidence type="ECO:0000256" key="1">
    <source>
        <dbReference type="SAM" id="MobiDB-lite"/>
    </source>
</evidence>